<dbReference type="PANTHER" id="PTHR32026:SF10">
    <property type="entry name" value="METHYLTRANSFERASE-LIKE PROTEIN 24-RELATED"/>
    <property type="match status" value="1"/>
</dbReference>
<dbReference type="PANTHER" id="PTHR32026">
    <property type="entry name" value="METHYLTRANSFERASE-LIKE PROTEIN 24"/>
    <property type="match status" value="1"/>
</dbReference>
<dbReference type="InterPro" id="IPR029063">
    <property type="entry name" value="SAM-dependent_MTases_sf"/>
</dbReference>
<organism evidence="2 3">
    <name type="scientific">Hyalella azteca</name>
    <name type="common">Amphipod</name>
    <dbReference type="NCBI Taxonomy" id="294128"/>
    <lineage>
        <taxon>Eukaryota</taxon>
        <taxon>Metazoa</taxon>
        <taxon>Ecdysozoa</taxon>
        <taxon>Arthropoda</taxon>
        <taxon>Crustacea</taxon>
        <taxon>Multicrustacea</taxon>
        <taxon>Malacostraca</taxon>
        <taxon>Eumalacostraca</taxon>
        <taxon>Peracarida</taxon>
        <taxon>Amphipoda</taxon>
        <taxon>Senticaudata</taxon>
        <taxon>Talitrida</taxon>
        <taxon>Talitroidea</taxon>
        <taxon>Hyalellidae</taxon>
        <taxon>Hyalella</taxon>
    </lineage>
</organism>
<dbReference type="RefSeq" id="XP_018015778.1">
    <property type="nucleotide sequence ID" value="XM_018160289.2"/>
</dbReference>
<gene>
    <name evidence="3" type="primary">LOC108672592</name>
</gene>
<dbReference type="OrthoDB" id="10006218at2759"/>
<dbReference type="GeneID" id="108672592"/>
<reference evidence="3" key="1">
    <citation type="submission" date="2025-08" db="UniProtKB">
        <authorList>
            <consortium name="RefSeq"/>
        </authorList>
    </citation>
    <scope>IDENTIFICATION</scope>
    <source>
        <tissue evidence="3">Whole organism</tissue>
    </source>
</reference>
<evidence type="ECO:0000313" key="2">
    <source>
        <dbReference type="Proteomes" id="UP000694843"/>
    </source>
</evidence>
<accession>A0A8B7NQ23</accession>
<evidence type="ECO:0000313" key="3">
    <source>
        <dbReference type="RefSeq" id="XP_018015778.1"/>
    </source>
</evidence>
<sequence length="180" mass="20687">MGHKTIPCPHPSSSLATHACPVTRQSCYRTFECKTDFGNMYRFAKLLLLGVSNIRKRVMFNTLQGQLDTYSAILLKINATERVIDFLKMDVEGAEIQFFEDVLAHNVSLLANVKQIGMEIHPNVDTNRRDQLWKYMHHLAALNFQLVSMEPNHWSLITSEGGRQASNSYELVWVNEKFKQ</sequence>
<dbReference type="InterPro" id="IPR006342">
    <property type="entry name" value="FkbM_mtfrase"/>
</dbReference>
<keyword evidence="2" id="KW-1185">Reference proteome</keyword>
<dbReference type="KEGG" id="hazt:108672592"/>
<dbReference type="Proteomes" id="UP000694843">
    <property type="component" value="Unplaced"/>
</dbReference>
<name>A0A8B7NQ23_HYAAZ</name>
<dbReference type="SUPFAM" id="SSF53335">
    <property type="entry name" value="S-adenosyl-L-methionine-dependent methyltransferases"/>
    <property type="match status" value="1"/>
</dbReference>
<evidence type="ECO:0000259" key="1">
    <source>
        <dbReference type="Pfam" id="PF05050"/>
    </source>
</evidence>
<dbReference type="Pfam" id="PF05050">
    <property type="entry name" value="Methyltransf_21"/>
    <property type="match status" value="1"/>
</dbReference>
<dbReference type="InterPro" id="IPR026913">
    <property type="entry name" value="METTL24"/>
</dbReference>
<protein>
    <submittedName>
        <fullName evidence="3">Uncharacterized protein LOC108672592</fullName>
    </submittedName>
</protein>
<dbReference type="AlphaFoldDB" id="A0A8B7NQ23"/>
<feature type="domain" description="Methyltransferase FkbM" evidence="1">
    <location>
        <begin position="78"/>
        <end position="124"/>
    </location>
</feature>
<proteinExistence type="predicted"/>